<protein>
    <submittedName>
        <fullName evidence="2">Uncharacterized protein</fullName>
    </submittedName>
</protein>
<accession>A0ABQ9GZK6</accession>
<keyword evidence="3" id="KW-1185">Reference proteome</keyword>
<dbReference type="EMBL" id="JARBHB010000008">
    <property type="protein sequence ID" value="KAJ8877470.1"/>
    <property type="molecule type" value="Genomic_DNA"/>
</dbReference>
<sequence>MAAFMKFRRQRGRATKQAHRCYAQPRSVSSSPPVTAGAKTPAASETDRVKVAEIWQRRVPALRWRLHAILPERSPSPLARPLHANAGLPVTMCRPTSDPPNSSLSVAIGCCLLENAFSYLTGPLKIRLHRHGSYAIRMQTANTGQKLIQTIRKCEGASKSQCAANAKNGIPARYVHAQGYLWPVSYTPMDRDYRLMYNYADINCTLVVYCYSGRRQLDTVLQEQTDGNIARLARRGDEALGVPVSVTWGRGGAVVRLLASHLGEPGSIPGEVIPGFRKWEWYRTMPLGFSRSSAPAFRRCSILPSFNPYRLSRLVVKRRPLSTFVPGQQYVEAPFANQSLVTDLPVRGATNRTVKHSLILLLPNYYWLTVNWGVSRKMPSNQNSRIKEQVFGVYLVSTNKGYFAARNGQSGRPMLEPRATNQRMGTLALKEPRRYRILAVNNGALQYWRSFSSGAVLINFYLPYFLLPERRLEKHPNAKESGQQELCVLRTPSLIILYIASLRHFNTARYAISKSIDRQLQKLSLRDADSLVKCSGVWLPTPLPYKHVTTVRGFIGLCTVINVTYIYSISSKEIGHFTAELTLLAQEFSEAFQTYFWPVAEVVLCIPEPCSLNCMFIGCYSTPGSCGIRKVFPYKSIIGSEACRAGLINCDPIAKVTARRKGFRVARVDLYKFSLQCADWRNMFHHVVGKYGTFAAFDASWRMVAQSSPSTVTADNQFTVDIGISVHTTAESNLQVEPRVIRRLSWQQARLDSPVYTHYRLLIGCYEQLRPLYRTVQHSLKLLIPAYYWITVKRGVSKELPSNLSAARSHSKLTNGVYKKERRDILLEAVVSFYETRVKWRNLTSRKDEFLILPAPRLPIAVIAS</sequence>
<reference evidence="2 3" key="1">
    <citation type="submission" date="2023-02" db="EMBL/GenBank/DDBJ databases">
        <title>LHISI_Scaffold_Assembly.</title>
        <authorList>
            <person name="Stuart O.P."/>
            <person name="Cleave R."/>
            <person name="Magrath M.J.L."/>
            <person name="Mikheyev A.S."/>
        </authorList>
    </citation>
    <scope>NUCLEOTIDE SEQUENCE [LARGE SCALE GENOMIC DNA]</scope>
    <source>
        <strain evidence="2">Daus_M_001</strain>
        <tissue evidence="2">Leg muscle</tissue>
    </source>
</reference>
<proteinExistence type="predicted"/>
<gene>
    <name evidence="2" type="ORF">PR048_021925</name>
</gene>
<dbReference type="Proteomes" id="UP001159363">
    <property type="component" value="Chromosome 7"/>
</dbReference>
<comment type="caution">
    <text evidence="2">The sequence shown here is derived from an EMBL/GenBank/DDBJ whole genome shotgun (WGS) entry which is preliminary data.</text>
</comment>
<name>A0ABQ9GZK6_9NEOP</name>
<evidence type="ECO:0000313" key="2">
    <source>
        <dbReference type="EMBL" id="KAJ8877470.1"/>
    </source>
</evidence>
<evidence type="ECO:0000313" key="3">
    <source>
        <dbReference type="Proteomes" id="UP001159363"/>
    </source>
</evidence>
<feature type="region of interest" description="Disordered" evidence="1">
    <location>
        <begin position="15"/>
        <end position="43"/>
    </location>
</feature>
<evidence type="ECO:0000256" key="1">
    <source>
        <dbReference type="SAM" id="MobiDB-lite"/>
    </source>
</evidence>
<organism evidence="2 3">
    <name type="scientific">Dryococelus australis</name>
    <dbReference type="NCBI Taxonomy" id="614101"/>
    <lineage>
        <taxon>Eukaryota</taxon>
        <taxon>Metazoa</taxon>
        <taxon>Ecdysozoa</taxon>
        <taxon>Arthropoda</taxon>
        <taxon>Hexapoda</taxon>
        <taxon>Insecta</taxon>
        <taxon>Pterygota</taxon>
        <taxon>Neoptera</taxon>
        <taxon>Polyneoptera</taxon>
        <taxon>Phasmatodea</taxon>
        <taxon>Verophasmatodea</taxon>
        <taxon>Anareolatae</taxon>
        <taxon>Phasmatidae</taxon>
        <taxon>Eurycanthinae</taxon>
        <taxon>Dryococelus</taxon>
    </lineage>
</organism>